<keyword evidence="3" id="KW-1185">Reference proteome</keyword>
<dbReference type="EMBL" id="JAESVN010000001">
    <property type="protein sequence ID" value="MBL4916060.1"/>
    <property type="molecule type" value="Genomic_DNA"/>
</dbReference>
<accession>A0A8K0VBE0</accession>
<evidence type="ECO:0000313" key="2">
    <source>
        <dbReference type="EMBL" id="MBL4916060.1"/>
    </source>
</evidence>
<organism evidence="2 3">
    <name type="scientific">Szabonella alba</name>
    <dbReference type="NCBI Taxonomy" id="2804194"/>
    <lineage>
        <taxon>Bacteria</taxon>
        <taxon>Pseudomonadati</taxon>
        <taxon>Pseudomonadota</taxon>
        <taxon>Alphaproteobacteria</taxon>
        <taxon>Rhodobacterales</taxon>
        <taxon>Paracoccaceae</taxon>
        <taxon>Szabonella</taxon>
    </lineage>
</organism>
<feature type="domain" description="Tyrosine specific protein phosphatases" evidence="1">
    <location>
        <begin position="100"/>
        <end position="151"/>
    </location>
</feature>
<dbReference type="PROSITE" id="PS50056">
    <property type="entry name" value="TYR_PHOSPHATASE_2"/>
    <property type="match status" value="1"/>
</dbReference>
<name>A0A8K0VBE0_9RHOB</name>
<protein>
    <submittedName>
        <fullName evidence="2">Dual specificity protein phosphatase family protein</fullName>
    </submittedName>
</protein>
<evidence type="ECO:0000313" key="3">
    <source>
        <dbReference type="Proteomes" id="UP000648908"/>
    </source>
</evidence>
<dbReference type="AlphaFoldDB" id="A0A8K0VBE0"/>
<dbReference type="InterPro" id="IPR050561">
    <property type="entry name" value="PTP"/>
</dbReference>
<evidence type="ECO:0000259" key="1">
    <source>
        <dbReference type="PROSITE" id="PS50056"/>
    </source>
</evidence>
<gene>
    <name evidence="2" type="ORF">JL811_02400</name>
</gene>
<dbReference type="PANTHER" id="PTHR23339">
    <property type="entry name" value="TYROSINE SPECIFIC PROTEIN PHOSPHATASE AND DUAL SPECIFICITY PROTEIN PHOSPHATASE"/>
    <property type="match status" value="1"/>
</dbReference>
<dbReference type="InterPro" id="IPR000387">
    <property type="entry name" value="Tyr_Pase_dom"/>
</dbReference>
<dbReference type="Proteomes" id="UP000648908">
    <property type="component" value="Unassembled WGS sequence"/>
</dbReference>
<reference evidence="2" key="1">
    <citation type="submission" date="2021-01" db="EMBL/GenBank/DDBJ databases">
        <title>Tabrizicola alba sp. nov. a motile alkaliphilic bacterium isolated from a soda lake.</title>
        <authorList>
            <person name="Szuroczki S."/>
            <person name="Abbaszade G."/>
            <person name="Schumann P."/>
            <person name="Toth E."/>
        </authorList>
    </citation>
    <scope>NUCLEOTIDE SEQUENCE</scope>
    <source>
        <strain evidence="2">DMG-N-6</strain>
    </source>
</reference>
<dbReference type="RefSeq" id="WP_202686709.1">
    <property type="nucleotide sequence ID" value="NZ_JAESVN010000001.1"/>
</dbReference>
<dbReference type="InterPro" id="IPR029021">
    <property type="entry name" value="Prot-tyrosine_phosphatase-like"/>
</dbReference>
<comment type="caution">
    <text evidence="2">The sequence shown here is derived from an EMBL/GenBank/DDBJ whole genome shotgun (WGS) entry which is preliminary data.</text>
</comment>
<dbReference type="Pfam" id="PF22785">
    <property type="entry name" value="Tc-R-P"/>
    <property type="match status" value="1"/>
</dbReference>
<sequence length="161" mass="16855">MEGEAPGITTLALAGGWLGLTAFPAPGEALARLLHWRPDLVLSLTPLEEMALLGGSDLPPRLAAGKIGWLHLPVADFGTPGPDAAWPVLSARIRARLATGGRVVIHCRAGCGRTGMIALRLMVETGEAPLPALARLRAVRPCAVETDAQYRWAATDQPATG</sequence>
<dbReference type="PROSITE" id="PS00383">
    <property type="entry name" value="TYR_PHOSPHATASE_1"/>
    <property type="match status" value="1"/>
</dbReference>
<dbReference type="Gene3D" id="3.90.190.10">
    <property type="entry name" value="Protein tyrosine phosphatase superfamily"/>
    <property type="match status" value="1"/>
</dbReference>
<dbReference type="SUPFAM" id="SSF52799">
    <property type="entry name" value="(Phosphotyrosine protein) phosphatases II"/>
    <property type="match status" value="1"/>
</dbReference>
<dbReference type="InterPro" id="IPR016130">
    <property type="entry name" value="Tyr_Pase_AS"/>
</dbReference>
<proteinExistence type="predicted"/>